<accession>A0ACC0TJ28</accession>
<evidence type="ECO:0000313" key="1">
    <source>
        <dbReference type="EMBL" id="KAI9401336.1"/>
    </source>
</evidence>
<comment type="caution">
    <text evidence="1">The sequence shown here is derived from an EMBL/GenBank/DDBJ whole genome shotgun (WGS) entry which is preliminary data.</text>
</comment>
<protein>
    <submittedName>
        <fullName evidence="1">Uncharacterized protein</fullName>
    </submittedName>
</protein>
<dbReference type="EMBL" id="CM009290">
    <property type="protein sequence ID" value="KAI9401336.1"/>
    <property type="molecule type" value="Genomic_DNA"/>
</dbReference>
<proteinExistence type="predicted"/>
<organism evidence="1 2">
    <name type="scientific">Populus trichocarpa</name>
    <name type="common">Western balsam poplar</name>
    <name type="synonym">Populus balsamifera subsp. trichocarpa</name>
    <dbReference type="NCBI Taxonomy" id="3694"/>
    <lineage>
        <taxon>Eukaryota</taxon>
        <taxon>Viridiplantae</taxon>
        <taxon>Streptophyta</taxon>
        <taxon>Embryophyta</taxon>
        <taxon>Tracheophyta</taxon>
        <taxon>Spermatophyta</taxon>
        <taxon>Magnoliopsida</taxon>
        <taxon>eudicotyledons</taxon>
        <taxon>Gunneridae</taxon>
        <taxon>Pentapetalae</taxon>
        <taxon>rosids</taxon>
        <taxon>fabids</taxon>
        <taxon>Malpighiales</taxon>
        <taxon>Salicaceae</taxon>
        <taxon>Saliceae</taxon>
        <taxon>Populus</taxon>
    </lineage>
</organism>
<keyword evidence="2" id="KW-1185">Reference proteome</keyword>
<reference evidence="1 2" key="1">
    <citation type="journal article" date="2006" name="Science">
        <title>The genome of black cottonwood, Populus trichocarpa (Torr. &amp; Gray).</title>
        <authorList>
            <person name="Tuskan G.A."/>
            <person name="Difazio S."/>
            <person name="Jansson S."/>
            <person name="Bohlmann J."/>
            <person name="Grigoriev I."/>
            <person name="Hellsten U."/>
            <person name="Putnam N."/>
            <person name="Ralph S."/>
            <person name="Rombauts S."/>
            <person name="Salamov A."/>
            <person name="Schein J."/>
            <person name="Sterck L."/>
            <person name="Aerts A."/>
            <person name="Bhalerao R.R."/>
            <person name="Bhalerao R.P."/>
            <person name="Blaudez D."/>
            <person name="Boerjan W."/>
            <person name="Brun A."/>
            <person name="Brunner A."/>
            <person name="Busov V."/>
            <person name="Campbell M."/>
            <person name="Carlson J."/>
            <person name="Chalot M."/>
            <person name="Chapman J."/>
            <person name="Chen G.L."/>
            <person name="Cooper D."/>
            <person name="Coutinho P.M."/>
            <person name="Couturier J."/>
            <person name="Covert S."/>
            <person name="Cronk Q."/>
            <person name="Cunningham R."/>
            <person name="Davis J."/>
            <person name="Degroeve S."/>
            <person name="Dejardin A."/>
            <person name="Depamphilis C."/>
            <person name="Detter J."/>
            <person name="Dirks B."/>
            <person name="Dubchak I."/>
            <person name="Duplessis S."/>
            <person name="Ehlting J."/>
            <person name="Ellis B."/>
            <person name="Gendler K."/>
            <person name="Goodstein D."/>
            <person name="Gribskov M."/>
            <person name="Grimwood J."/>
            <person name="Groover A."/>
            <person name="Gunter L."/>
            <person name="Hamberger B."/>
            <person name="Heinze B."/>
            <person name="Helariutta Y."/>
            <person name="Henrissat B."/>
            <person name="Holligan D."/>
            <person name="Holt R."/>
            <person name="Huang W."/>
            <person name="Islam-Faridi N."/>
            <person name="Jones S."/>
            <person name="Jones-Rhoades M."/>
            <person name="Jorgensen R."/>
            <person name="Joshi C."/>
            <person name="Kangasjarvi J."/>
            <person name="Karlsson J."/>
            <person name="Kelleher C."/>
            <person name="Kirkpatrick R."/>
            <person name="Kirst M."/>
            <person name="Kohler A."/>
            <person name="Kalluri U."/>
            <person name="Larimer F."/>
            <person name="Leebens-Mack J."/>
            <person name="Leple J.C."/>
            <person name="Locascio P."/>
            <person name="Lou Y."/>
            <person name="Lucas S."/>
            <person name="Martin F."/>
            <person name="Montanini B."/>
            <person name="Napoli C."/>
            <person name="Nelson D.R."/>
            <person name="Nelson C."/>
            <person name="Nieminen K."/>
            <person name="Nilsson O."/>
            <person name="Pereda V."/>
            <person name="Peter G."/>
            <person name="Philippe R."/>
            <person name="Pilate G."/>
            <person name="Poliakov A."/>
            <person name="Razumovskaya J."/>
            <person name="Richardson P."/>
            <person name="Rinaldi C."/>
            <person name="Ritland K."/>
            <person name="Rouze P."/>
            <person name="Ryaboy D."/>
            <person name="Schmutz J."/>
            <person name="Schrader J."/>
            <person name="Segerman B."/>
            <person name="Shin H."/>
            <person name="Siddiqui A."/>
            <person name="Sterky F."/>
            <person name="Terry A."/>
            <person name="Tsai C.J."/>
            <person name="Uberbacher E."/>
            <person name="Unneberg P."/>
            <person name="Vahala J."/>
            <person name="Wall K."/>
            <person name="Wessler S."/>
            <person name="Yang G."/>
            <person name="Yin T."/>
            <person name="Douglas C."/>
            <person name="Marra M."/>
            <person name="Sandberg G."/>
            <person name="Van de Peer Y."/>
            <person name="Rokhsar D."/>
        </authorList>
    </citation>
    <scope>NUCLEOTIDE SEQUENCE [LARGE SCALE GENOMIC DNA]</scope>
    <source>
        <strain evidence="2">cv. Nisqually</strain>
    </source>
</reference>
<sequence>MAFFPLFLFLLLLCFPVGCCFVAPLEEKELLRRKWLLLLWGSVEAGLKRSCWIVGENLVVLGGSWRCLTVVRKVAVYFQTVEGESRERAASKGSGAAACAWGAGDTKPGQPALLPTPEGLGQRHAHGVNGVYTILGFFFLFFIFMGIQKWVTTDAPSL</sequence>
<dbReference type="Proteomes" id="UP000006729">
    <property type="component" value="Chromosome 1"/>
</dbReference>
<name>A0ACC0TJ28_POPTR</name>
<evidence type="ECO:0000313" key="2">
    <source>
        <dbReference type="Proteomes" id="UP000006729"/>
    </source>
</evidence>
<gene>
    <name evidence="1" type="ORF">POPTR_001G108450v4</name>
</gene>